<dbReference type="Proteomes" id="UP000053237">
    <property type="component" value="Unassembled WGS sequence"/>
</dbReference>
<keyword evidence="1" id="KW-0472">Membrane</keyword>
<keyword evidence="1" id="KW-0812">Transmembrane</keyword>
<keyword evidence="3" id="KW-1185">Reference proteome</keyword>
<keyword evidence="1" id="KW-1133">Transmembrane helix</keyword>
<protein>
    <submittedName>
        <fullName evidence="2">Uncharacterized protein</fullName>
    </submittedName>
</protein>
<dbReference type="AlphaFoldDB" id="A0A024GBE6"/>
<organism evidence="2 3">
    <name type="scientific">Albugo candida</name>
    <dbReference type="NCBI Taxonomy" id="65357"/>
    <lineage>
        <taxon>Eukaryota</taxon>
        <taxon>Sar</taxon>
        <taxon>Stramenopiles</taxon>
        <taxon>Oomycota</taxon>
        <taxon>Peronosporomycetes</taxon>
        <taxon>Albuginales</taxon>
        <taxon>Albuginaceae</taxon>
        <taxon>Albugo</taxon>
    </lineage>
</organism>
<accession>A0A024GBE6</accession>
<evidence type="ECO:0000313" key="2">
    <source>
        <dbReference type="EMBL" id="CCI44088.1"/>
    </source>
</evidence>
<name>A0A024GBE6_9STRA</name>
<reference evidence="2 3" key="1">
    <citation type="submission" date="2012-05" db="EMBL/GenBank/DDBJ databases">
        <title>Recombination and specialization in a pathogen metapopulation.</title>
        <authorList>
            <person name="Gardiner A."/>
            <person name="Kemen E."/>
            <person name="Schultz-Larsen T."/>
            <person name="MacLean D."/>
            <person name="Van Oosterhout C."/>
            <person name="Jones J.D.G."/>
        </authorList>
    </citation>
    <scope>NUCLEOTIDE SEQUENCE [LARGE SCALE GENOMIC DNA]</scope>
    <source>
        <strain evidence="2 3">Ac Nc2</strain>
    </source>
</reference>
<dbReference type="InParanoid" id="A0A024GBE6"/>
<evidence type="ECO:0000313" key="3">
    <source>
        <dbReference type="Proteomes" id="UP000053237"/>
    </source>
</evidence>
<evidence type="ECO:0000256" key="1">
    <source>
        <dbReference type="SAM" id="Phobius"/>
    </source>
</evidence>
<sequence length="114" mass="12848">MSSTVRRHVSSILCVCCASTLTTTKSSSFTHTFGSFMSISLSSLRPQLIYRTCLLLFYWPITVTWMMLLAEVQEAETMAWHALLKHASCFMVSFCCFSHNSKLIDPLIANVNTL</sequence>
<gene>
    <name evidence="2" type="ORF">BN9_048720</name>
</gene>
<proteinExistence type="predicted"/>
<comment type="caution">
    <text evidence="2">The sequence shown here is derived from an EMBL/GenBank/DDBJ whole genome shotgun (WGS) entry which is preliminary data.</text>
</comment>
<dbReference type="EMBL" id="CAIX01000061">
    <property type="protein sequence ID" value="CCI44088.1"/>
    <property type="molecule type" value="Genomic_DNA"/>
</dbReference>
<feature type="transmembrane region" description="Helical" evidence="1">
    <location>
        <begin position="48"/>
        <end position="70"/>
    </location>
</feature>